<evidence type="ECO:0000256" key="1">
    <source>
        <dbReference type="ARBA" id="ARBA00010307"/>
    </source>
</evidence>
<evidence type="ECO:0000313" key="4">
    <source>
        <dbReference type="EMBL" id="TKX27138.1"/>
    </source>
</evidence>
<dbReference type="AlphaFoldDB" id="A0A4U7B6T1"/>
<dbReference type="Pfam" id="PF04603">
    <property type="entry name" value="Mog1"/>
    <property type="match status" value="1"/>
</dbReference>
<evidence type="ECO:0000256" key="2">
    <source>
        <dbReference type="ARBA" id="ARBA00022448"/>
    </source>
</evidence>
<gene>
    <name evidence="4" type="ORF">C1H76_0431</name>
</gene>
<accession>A0A4U7B6T1</accession>
<dbReference type="PANTHER" id="PTHR15837:SF0">
    <property type="entry name" value="RAN GUANINE NUCLEOTIDE RELEASE FACTOR"/>
    <property type="match status" value="1"/>
</dbReference>
<evidence type="ECO:0000256" key="3">
    <source>
        <dbReference type="ARBA" id="ARBA00022927"/>
    </source>
</evidence>
<sequence>MSATGSTQASPGLISGTVLPPGKQQDLFGGMITMDLPGSYQNWSDMVQAEDNQEVFKEPDHNISVVVELLDRVDTDTSADDPEKHAKAMVQHMSDITDGDKVSGATITAIDGTDSPIKVTDNIGAKHPTYTTTLTIDYQTGTYKRDDRTPKDAIPEFTIICAALIRYTFPKEHSRDTDIMITVNAKHFSSGNSEASGDQRENKKQLALRTRNMILESFRVVDEDLFAPQADP</sequence>
<proteinExistence type="inferred from homology"/>
<dbReference type="GO" id="GO:0005085">
    <property type="term" value="F:guanyl-nucleotide exchange factor activity"/>
    <property type="evidence" value="ECO:0007669"/>
    <property type="project" value="TreeGrafter"/>
</dbReference>
<dbReference type="Proteomes" id="UP000308133">
    <property type="component" value="Unassembled WGS sequence"/>
</dbReference>
<dbReference type="SUPFAM" id="SSF55724">
    <property type="entry name" value="Mog1p/PsbP-like"/>
    <property type="match status" value="1"/>
</dbReference>
<dbReference type="GO" id="GO:0006606">
    <property type="term" value="P:protein import into nucleus"/>
    <property type="evidence" value="ECO:0007669"/>
    <property type="project" value="TreeGrafter"/>
</dbReference>
<name>A0A4U7B6T1_9PEZI</name>
<dbReference type="GO" id="GO:0031267">
    <property type="term" value="F:small GTPase binding"/>
    <property type="evidence" value="ECO:0007669"/>
    <property type="project" value="TreeGrafter"/>
</dbReference>
<dbReference type="GO" id="GO:0005634">
    <property type="term" value="C:nucleus"/>
    <property type="evidence" value="ECO:0007669"/>
    <property type="project" value="TreeGrafter"/>
</dbReference>
<reference evidence="4 5" key="1">
    <citation type="submission" date="2018-02" db="EMBL/GenBank/DDBJ databases">
        <title>Draft genome sequences of Elsinoe sp., causing black scab on jojoba.</title>
        <authorList>
            <person name="Stodart B."/>
            <person name="Jeffress S."/>
            <person name="Ash G."/>
            <person name="Arun Chinnappa K."/>
        </authorList>
    </citation>
    <scope>NUCLEOTIDE SEQUENCE [LARGE SCALE GENOMIC DNA]</scope>
    <source>
        <strain evidence="4 5">Hillstone_2</strain>
    </source>
</reference>
<organism evidence="4 5">
    <name type="scientific">Elsinoe australis</name>
    <dbReference type="NCBI Taxonomy" id="40998"/>
    <lineage>
        <taxon>Eukaryota</taxon>
        <taxon>Fungi</taxon>
        <taxon>Dikarya</taxon>
        <taxon>Ascomycota</taxon>
        <taxon>Pezizomycotina</taxon>
        <taxon>Dothideomycetes</taxon>
        <taxon>Dothideomycetidae</taxon>
        <taxon>Myriangiales</taxon>
        <taxon>Elsinoaceae</taxon>
        <taxon>Elsinoe</taxon>
    </lineage>
</organism>
<evidence type="ECO:0000313" key="5">
    <source>
        <dbReference type="Proteomes" id="UP000308133"/>
    </source>
</evidence>
<comment type="caution">
    <text evidence="4">The sequence shown here is derived from an EMBL/GenBank/DDBJ whole genome shotgun (WGS) entry which is preliminary data.</text>
</comment>
<dbReference type="Gene3D" id="3.40.1000.10">
    <property type="entry name" value="Mog1/PsbP, alpha/beta/alpha sandwich"/>
    <property type="match status" value="1"/>
</dbReference>
<dbReference type="PANTHER" id="PTHR15837">
    <property type="entry name" value="RAN GUANINE NUCLEOTIDE RELEASE FACTOR"/>
    <property type="match status" value="1"/>
</dbReference>
<protein>
    <submittedName>
        <fullName evidence="4">Uncharacterized protein</fullName>
    </submittedName>
</protein>
<keyword evidence="2" id="KW-0813">Transport</keyword>
<dbReference type="EMBL" id="PTQR01000006">
    <property type="protein sequence ID" value="TKX27138.1"/>
    <property type="molecule type" value="Genomic_DNA"/>
</dbReference>
<comment type="similarity">
    <text evidence="1">Belongs to the MOG1 family.</text>
</comment>
<dbReference type="InterPro" id="IPR016123">
    <property type="entry name" value="Mog1/PsbP_a/b/a-sand"/>
</dbReference>
<dbReference type="InterPro" id="IPR007681">
    <property type="entry name" value="Mog1"/>
</dbReference>
<keyword evidence="3" id="KW-0653">Protein transport</keyword>